<dbReference type="InterPro" id="IPR006047">
    <property type="entry name" value="GH13_cat_dom"/>
</dbReference>
<accession>A0A8J2KLG2</accession>
<dbReference type="PANTHER" id="PTHR10357:SF179">
    <property type="entry name" value="NEUTRAL AND BASIC AMINO ACID TRANSPORT PROTEIN RBAT"/>
    <property type="match status" value="1"/>
</dbReference>
<protein>
    <recommendedName>
        <fullName evidence="1">Glycosyl hydrolase family 13 catalytic domain-containing protein</fullName>
    </recommendedName>
</protein>
<keyword evidence="3" id="KW-1185">Reference proteome</keyword>
<feature type="non-terminal residue" evidence="2">
    <location>
        <position position="215"/>
    </location>
</feature>
<dbReference type="GO" id="GO:0005975">
    <property type="term" value="P:carbohydrate metabolic process"/>
    <property type="evidence" value="ECO:0007669"/>
    <property type="project" value="InterPro"/>
</dbReference>
<feature type="domain" description="Glycosyl hydrolase family 13 catalytic" evidence="1">
    <location>
        <begin position="62"/>
        <end position="215"/>
    </location>
</feature>
<dbReference type="OrthoDB" id="6616011at2759"/>
<dbReference type="SMART" id="SM00642">
    <property type="entry name" value="Aamy"/>
    <property type="match status" value="1"/>
</dbReference>
<dbReference type="EMBL" id="CAJVCH010349550">
    <property type="protein sequence ID" value="CAG7815646.1"/>
    <property type="molecule type" value="Genomic_DNA"/>
</dbReference>
<organism evidence="2 3">
    <name type="scientific">Allacma fusca</name>
    <dbReference type="NCBI Taxonomy" id="39272"/>
    <lineage>
        <taxon>Eukaryota</taxon>
        <taxon>Metazoa</taxon>
        <taxon>Ecdysozoa</taxon>
        <taxon>Arthropoda</taxon>
        <taxon>Hexapoda</taxon>
        <taxon>Collembola</taxon>
        <taxon>Symphypleona</taxon>
        <taxon>Sminthuridae</taxon>
        <taxon>Allacma</taxon>
    </lineage>
</organism>
<evidence type="ECO:0000259" key="1">
    <source>
        <dbReference type="SMART" id="SM00642"/>
    </source>
</evidence>
<comment type="caution">
    <text evidence="2">The sequence shown here is derived from an EMBL/GenBank/DDBJ whole genome shotgun (WGS) entry which is preliminary data.</text>
</comment>
<dbReference type="AlphaFoldDB" id="A0A8J2KLG2"/>
<reference evidence="2" key="1">
    <citation type="submission" date="2021-06" db="EMBL/GenBank/DDBJ databases">
        <authorList>
            <person name="Hodson N. C."/>
            <person name="Mongue J. A."/>
            <person name="Jaron S. K."/>
        </authorList>
    </citation>
    <scope>NUCLEOTIDE SEQUENCE</scope>
</reference>
<evidence type="ECO:0000313" key="3">
    <source>
        <dbReference type="Proteomes" id="UP000708208"/>
    </source>
</evidence>
<dbReference type="Pfam" id="PF00128">
    <property type="entry name" value="Alpha-amylase"/>
    <property type="match status" value="1"/>
</dbReference>
<dbReference type="PANTHER" id="PTHR10357">
    <property type="entry name" value="ALPHA-AMYLASE FAMILY MEMBER"/>
    <property type="match status" value="1"/>
</dbReference>
<proteinExistence type="predicted"/>
<evidence type="ECO:0000313" key="2">
    <source>
        <dbReference type="EMBL" id="CAG7815646.1"/>
    </source>
</evidence>
<name>A0A8J2KLG2_9HEXA</name>
<sequence>MLQTVFSPQHCNTCCIMVKLTLTVLLSVAIAHYGFSVPAQKNVFQESNNKPLEWWQQSVIYQIYPRSFQDSDGDGVGDVNGITSKLDYFVDLGIVAIWISPIYESPMKDFGYDISNFTNIDPIFGTLEDFKKMADEFHKRGLKLIMDQVPNHSSDQHEWFKKSIQRIEPYTDYYVWRDAKGFDQNGKPIPPSNWVAAFSGSSWEWNEQRQQFYLH</sequence>
<dbReference type="Proteomes" id="UP000708208">
    <property type="component" value="Unassembled WGS sequence"/>
</dbReference>
<gene>
    <name evidence="2" type="ORF">AFUS01_LOCUS26312</name>
</gene>